<keyword evidence="4 6" id="KW-0503">Monooxygenase</keyword>
<evidence type="ECO:0000256" key="2">
    <source>
        <dbReference type="ARBA" id="ARBA00022643"/>
    </source>
</evidence>
<accession>A0A1E7JX59</accession>
<dbReference type="PANTHER" id="PTHR42847:SF4">
    <property type="entry name" value="ALKANESULFONATE MONOOXYGENASE-RELATED"/>
    <property type="match status" value="1"/>
</dbReference>
<dbReference type="InterPro" id="IPR011251">
    <property type="entry name" value="Luciferase-like_dom"/>
</dbReference>
<evidence type="ECO:0000313" key="7">
    <source>
        <dbReference type="Proteomes" id="UP000176101"/>
    </source>
</evidence>
<evidence type="ECO:0000256" key="1">
    <source>
        <dbReference type="ARBA" id="ARBA00022630"/>
    </source>
</evidence>
<dbReference type="EMBL" id="LJGU01000147">
    <property type="protein sequence ID" value="OEU96189.1"/>
    <property type="molecule type" value="Genomic_DNA"/>
</dbReference>
<evidence type="ECO:0000313" key="6">
    <source>
        <dbReference type="EMBL" id="OEU96189.1"/>
    </source>
</evidence>
<dbReference type="NCBIfam" id="TIGR03619">
    <property type="entry name" value="F420_Rv2161c"/>
    <property type="match status" value="1"/>
</dbReference>
<name>A0A1E7JX59_9ACTN</name>
<sequence length="304" mass="33137">MRMGLAISQYGPFARPEAIRTVARAAEELGYQSLWTGDRILSPIRPQDAYPGSKGAMPSAYDTFLDPLTVLTVAAEATEHVRLGTSTLNALWHPPVLLARTLTTLDVISGGRLDVGIGLGWSRDEYEAAGVPWQRRGARLEEWLDVVDAIWTTDRVEHSGERWSVPPSAISPKPVQRPRPPVLLGGYSPATMERLGRRADGWLPVAMPITRLNELWQRAVDSAVHAGRDPQALRRALRINARLTDEPTPAEAKPGHGTVAQLVDYLVEVQAAGVDEVFIDLQQTATSVTELLDHAETIASGPAV</sequence>
<dbReference type="Gene3D" id="3.20.20.30">
    <property type="entry name" value="Luciferase-like domain"/>
    <property type="match status" value="1"/>
</dbReference>
<keyword evidence="2" id="KW-0288">FMN</keyword>
<proteinExistence type="predicted"/>
<organism evidence="6 7">
    <name type="scientific">Streptomyces oceani</name>
    <dbReference type="NCBI Taxonomy" id="1075402"/>
    <lineage>
        <taxon>Bacteria</taxon>
        <taxon>Bacillati</taxon>
        <taxon>Actinomycetota</taxon>
        <taxon>Actinomycetes</taxon>
        <taxon>Kitasatosporales</taxon>
        <taxon>Streptomycetaceae</taxon>
        <taxon>Streptomyces</taxon>
    </lineage>
</organism>
<evidence type="ECO:0000256" key="4">
    <source>
        <dbReference type="ARBA" id="ARBA00023033"/>
    </source>
</evidence>
<dbReference type="Pfam" id="PF00296">
    <property type="entry name" value="Bac_luciferase"/>
    <property type="match status" value="1"/>
</dbReference>
<protein>
    <submittedName>
        <fullName evidence="6">Monooxygenase</fullName>
    </submittedName>
</protein>
<dbReference type="GO" id="GO:0046306">
    <property type="term" value="P:alkanesulfonate catabolic process"/>
    <property type="evidence" value="ECO:0007669"/>
    <property type="project" value="TreeGrafter"/>
</dbReference>
<dbReference type="Proteomes" id="UP000176101">
    <property type="component" value="Unassembled WGS sequence"/>
</dbReference>
<dbReference type="PATRIC" id="fig|1075402.3.peg.564"/>
<keyword evidence="3" id="KW-0560">Oxidoreductase</keyword>
<dbReference type="STRING" id="1075402.AN216_21855"/>
<dbReference type="PANTHER" id="PTHR42847">
    <property type="entry name" value="ALKANESULFONATE MONOOXYGENASE"/>
    <property type="match status" value="1"/>
</dbReference>
<keyword evidence="1" id="KW-0285">Flavoprotein</keyword>
<dbReference type="InterPro" id="IPR019921">
    <property type="entry name" value="Lucif-like_OxRdtase_Rv2161c"/>
</dbReference>
<evidence type="ECO:0000259" key="5">
    <source>
        <dbReference type="Pfam" id="PF00296"/>
    </source>
</evidence>
<dbReference type="OrthoDB" id="3206024at2"/>
<reference evidence="6 7" key="1">
    <citation type="journal article" date="2016" name="Front. Microbiol.">
        <title>Comparative Genomics Analysis of Streptomyces Species Reveals Their Adaptation to the Marine Environment and Their Diversity at the Genomic Level.</title>
        <authorList>
            <person name="Tian X."/>
            <person name="Zhang Z."/>
            <person name="Yang T."/>
            <person name="Chen M."/>
            <person name="Li J."/>
            <person name="Chen F."/>
            <person name="Yang J."/>
            <person name="Li W."/>
            <person name="Zhang B."/>
            <person name="Zhang Z."/>
            <person name="Wu J."/>
            <person name="Zhang C."/>
            <person name="Long L."/>
            <person name="Xiao J."/>
        </authorList>
    </citation>
    <scope>NUCLEOTIDE SEQUENCE [LARGE SCALE GENOMIC DNA]</scope>
    <source>
        <strain evidence="6 7">SCSIO 02100</strain>
    </source>
</reference>
<dbReference type="GO" id="GO:0008726">
    <property type="term" value="F:alkanesulfonate monooxygenase activity"/>
    <property type="evidence" value="ECO:0007669"/>
    <property type="project" value="TreeGrafter"/>
</dbReference>
<gene>
    <name evidence="6" type="ORF">AN216_21855</name>
</gene>
<dbReference type="InterPro" id="IPR050172">
    <property type="entry name" value="SsuD_RutA_monooxygenase"/>
</dbReference>
<dbReference type="RefSeq" id="WP_070198406.1">
    <property type="nucleotide sequence ID" value="NZ_LJGU01000147.1"/>
</dbReference>
<dbReference type="AlphaFoldDB" id="A0A1E7JX59"/>
<dbReference type="InterPro" id="IPR036661">
    <property type="entry name" value="Luciferase-like_sf"/>
</dbReference>
<evidence type="ECO:0000256" key="3">
    <source>
        <dbReference type="ARBA" id="ARBA00023002"/>
    </source>
</evidence>
<dbReference type="SUPFAM" id="SSF51679">
    <property type="entry name" value="Bacterial luciferase-like"/>
    <property type="match status" value="1"/>
</dbReference>
<comment type="caution">
    <text evidence="6">The sequence shown here is derived from an EMBL/GenBank/DDBJ whole genome shotgun (WGS) entry which is preliminary data.</text>
</comment>
<feature type="domain" description="Luciferase-like" evidence="5">
    <location>
        <begin position="14"/>
        <end position="254"/>
    </location>
</feature>
<keyword evidence="7" id="KW-1185">Reference proteome</keyword>